<dbReference type="Pfam" id="PF00293">
    <property type="entry name" value="NUDIX"/>
    <property type="match status" value="1"/>
</dbReference>
<feature type="domain" description="Nudix hydrolase" evidence="1">
    <location>
        <begin position="1"/>
        <end position="123"/>
    </location>
</feature>
<dbReference type="PANTHER" id="PTHR43736">
    <property type="entry name" value="ADP-RIBOSE PYROPHOSPHATASE"/>
    <property type="match status" value="1"/>
</dbReference>
<protein>
    <recommendedName>
        <fullName evidence="1">Nudix hydrolase domain-containing protein</fullName>
    </recommendedName>
</protein>
<evidence type="ECO:0000259" key="1">
    <source>
        <dbReference type="PROSITE" id="PS51462"/>
    </source>
</evidence>
<comment type="caution">
    <text evidence="2">The sequence shown here is derived from an EMBL/GenBank/DDBJ whole genome shotgun (WGS) entry which is preliminary data.</text>
</comment>
<evidence type="ECO:0000313" key="2">
    <source>
        <dbReference type="EMBL" id="KKL56479.1"/>
    </source>
</evidence>
<accession>A0A0F9D4H7</accession>
<organism evidence="2">
    <name type="scientific">marine sediment metagenome</name>
    <dbReference type="NCBI Taxonomy" id="412755"/>
    <lineage>
        <taxon>unclassified sequences</taxon>
        <taxon>metagenomes</taxon>
        <taxon>ecological metagenomes</taxon>
    </lineage>
</organism>
<dbReference type="SUPFAM" id="SSF55811">
    <property type="entry name" value="Nudix"/>
    <property type="match status" value="1"/>
</dbReference>
<reference evidence="2" key="1">
    <citation type="journal article" date="2015" name="Nature">
        <title>Complex archaea that bridge the gap between prokaryotes and eukaryotes.</title>
        <authorList>
            <person name="Spang A."/>
            <person name="Saw J.H."/>
            <person name="Jorgensen S.L."/>
            <person name="Zaremba-Niedzwiedzka K."/>
            <person name="Martijn J."/>
            <person name="Lind A.E."/>
            <person name="van Eijk R."/>
            <person name="Schleper C."/>
            <person name="Guy L."/>
            <person name="Ettema T.J."/>
        </authorList>
    </citation>
    <scope>NUCLEOTIDE SEQUENCE</scope>
</reference>
<dbReference type="PANTHER" id="PTHR43736:SF1">
    <property type="entry name" value="DIHYDRONEOPTERIN TRIPHOSPHATE DIPHOSPHATASE"/>
    <property type="match status" value="1"/>
</dbReference>
<sequence>LGVVFDPKNKKILIGKRENDPHIAKLSWCFPGGRLNYSGEMDSTLKQKIKEKTGLDVKNLGSIFSKTYPEKKEFLAIYFLCEAVSEGEKVGGDFVELKWVKPEELENHFTTSFHPHLKEYILNLK</sequence>
<gene>
    <name evidence="2" type="ORF">LCGC14_2245010</name>
</gene>
<name>A0A0F9D4H7_9ZZZZ</name>
<dbReference type="InterPro" id="IPR015797">
    <property type="entry name" value="NUDIX_hydrolase-like_dom_sf"/>
</dbReference>
<dbReference type="InterPro" id="IPR000086">
    <property type="entry name" value="NUDIX_hydrolase_dom"/>
</dbReference>
<dbReference type="PROSITE" id="PS51462">
    <property type="entry name" value="NUDIX"/>
    <property type="match status" value="1"/>
</dbReference>
<dbReference type="AlphaFoldDB" id="A0A0F9D4H7"/>
<dbReference type="Gene3D" id="3.90.79.10">
    <property type="entry name" value="Nucleoside Triphosphate Pyrophosphohydrolase"/>
    <property type="match status" value="1"/>
</dbReference>
<feature type="non-terminal residue" evidence="2">
    <location>
        <position position="1"/>
    </location>
</feature>
<proteinExistence type="predicted"/>
<dbReference type="EMBL" id="LAZR01030480">
    <property type="protein sequence ID" value="KKL56479.1"/>
    <property type="molecule type" value="Genomic_DNA"/>
</dbReference>